<evidence type="ECO:0000313" key="2">
    <source>
        <dbReference type="Proteomes" id="UP000029843"/>
    </source>
</evidence>
<proteinExistence type="predicted"/>
<dbReference type="AlphaFoldDB" id="A0A099KQJ4"/>
<gene>
    <name evidence="1" type="ORF">ND2E_2495</name>
</gene>
<name>A0A099KQJ4_COLPS</name>
<evidence type="ECO:0000313" key="1">
    <source>
        <dbReference type="EMBL" id="KGJ93029.1"/>
    </source>
</evidence>
<reference evidence="1 2" key="1">
    <citation type="submission" date="2014-08" db="EMBL/GenBank/DDBJ databases">
        <title>Genomic and Phenotypic Diversity of Colwellia psychrerythraea strains from Disparate Marine Basins.</title>
        <authorList>
            <person name="Techtmann S.M."/>
            <person name="Stelling S.C."/>
            <person name="Utturkar S.M."/>
            <person name="Alshibli N."/>
            <person name="Harris A."/>
            <person name="Brown S.D."/>
            <person name="Hazen T.C."/>
        </authorList>
    </citation>
    <scope>NUCLEOTIDE SEQUENCE [LARGE SCALE GENOMIC DNA]</scope>
    <source>
        <strain evidence="1 2">ND2E</strain>
    </source>
</reference>
<comment type="caution">
    <text evidence="1">The sequence shown here is derived from an EMBL/GenBank/DDBJ whole genome shotgun (WGS) entry which is preliminary data.</text>
</comment>
<dbReference type="PATRIC" id="fig|28229.4.peg.1524"/>
<protein>
    <submittedName>
        <fullName evidence="1">Uncharacterized protein</fullName>
    </submittedName>
</protein>
<sequence>MQTQYINELTLLFKVIENMSTKLTILCANFQRKHHMNQTSKNHQVMSFGNNLNKKVSFENFFDVK</sequence>
<dbReference type="EMBL" id="JQED01000015">
    <property type="protein sequence ID" value="KGJ93029.1"/>
    <property type="molecule type" value="Genomic_DNA"/>
</dbReference>
<accession>A0A099KQJ4</accession>
<organism evidence="1 2">
    <name type="scientific">Colwellia psychrerythraea</name>
    <name type="common">Vibrio psychroerythus</name>
    <dbReference type="NCBI Taxonomy" id="28229"/>
    <lineage>
        <taxon>Bacteria</taxon>
        <taxon>Pseudomonadati</taxon>
        <taxon>Pseudomonadota</taxon>
        <taxon>Gammaproteobacteria</taxon>
        <taxon>Alteromonadales</taxon>
        <taxon>Colwelliaceae</taxon>
        <taxon>Colwellia</taxon>
    </lineage>
</organism>
<dbReference type="Proteomes" id="UP000029843">
    <property type="component" value="Unassembled WGS sequence"/>
</dbReference>